<gene>
    <name evidence="1" type="ORF">SBA1_630061</name>
</gene>
<protein>
    <submittedName>
        <fullName evidence="1">Uncharacterized protein</fullName>
    </submittedName>
</protein>
<sequence>MSGVSGMAYKLCGTMLVDCKDCAELTIAVRRVHEGVLYFQEALMQAAIQEVKER</sequence>
<dbReference type="EMBL" id="OMOD01000159">
    <property type="protein sequence ID" value="SPF46112.1"/>
    <property type="molecule type" value="Genomic_DNA"/>
</dbReference>
<dbReference type="Proteomes" id="UP000238701">
    <property type="component" value="Unassembled WGS sequence"/>
</dbReference>
<name>A0A2U3L2J7_9BACT</name>
<proteinExistence type="predicted"/>
<accession>A0A2U3L2J7</accession>
<evidence type="ECO:0000313" key="1">
    <source>
        <dbReference type="EMBL" id="SPF46112.1"/>
    </source>
</evidence>
<organism evidence="1 2">
    <name type="scientific">Candidatus Sulfotelmatobacter kueseliae</name>
    <dbReference type="NCBI Taxonomy" id="2042962"/>
    <lineage>
        <taxon>Bacteria</taxon>
        <taxon>Pseudomonadati</taxon>
        <taxon>Acidobacteriota</taxon>
        <taxon>Terriglobia</taxon>
        <taxon>Terriglobales</taxon>
        <taxon>Candidatus Korobacteraceae</taxon>
        <taxon>Candidatus Sulfotelmatobacter</taxon>
    </lineage>
</organism>
<dbReference type="AlphaFoldDB" id="A0A2U3L2J7"/>
<reference evidence="2" key="1">
    <citation type="submission" date="2018-02" db="EMBL/GenBank/DDBJ databases">
        <authorList>
            <person name="Hausmann B."/>
        </authorList>
    </citation>
    <scope>NUCLEOTIDE SEQUENCE [LARGE SCALE GENOMIC DNA]</scope>
    <source>
        <strain evidence="2">Peat soil MAG SbA1</strain>
    </source>
</reference>
<evidence type="ECO:0000313" key="2">
    <source>
        <dbReference type="Proteomes" id="UP000238701"/>
    </source>
</evidence>